<gene>
    <name evidence="2" type="ORF">A2983_01940</name>
</gene>
<protein>
    <submittedName>
        <fullName evidence="2">Uncharacterized protein</fullName>
    </submittedName>
</protein>
<evidence type="ECO:0000313" key="2">
    <source>
        <dbReference type="EMBL" id="OGH77444.1"/>
    </source>
</evidence>
<evidence type="ECO:0000313" key="3">
    <source>
        <dbReference type="Proteomes" id="UP000177040"/>
    </source>
</evidence>
<feature type="transmembrane region" description="Helical" evidence="1">
    <location>
        <begin position="271"/>
        <end position="289"/>
    </location>
</feature>
<reference evidence="2 3" key="1">
    <citation type="journal article" date="2016" name="Nat. Commun.">
        <title>Thousands of microbial genomes shed light on interconnected biogeochemical processes in an aquifer system.</title>
        <authorList>
            <person name="Anantharaman K."/>
            <person name="Brown C.T."/>
            <person name="Hug L.A."/>
            <person name="Sharon I."/>
            <person name="Castelle C.J."/>
            <person name="Probst A.J."/>
            <person name="Thomas B.C."/>
            <person name="Singh A."/>
            <person name="Wilkins M.J."/>
            <person name="Karaoz U."/>
            <person name="Brodie E.L."/>
            <person name="Williams K.H."/>
            <person name="Hubbard S.S."/>
            <person name="Banfield J.F."/>
        </authorList>
    </citation>
    <scope>NUCLEOTIDE SEQUENCE [LARGE SCALE GENOMIC DNA]</scope>
</reference>
<dbReference type="Proteomes" id="UP000177040">
    <property type="component" value="Unassembled WGS sequence"/>
</dbReference>
<accession>A0A1F6N0N4</accession>
<proteinExistence type="predicted"/>
<dbReference type="AlphaFoldDB" id="A0A1F6N0N4"/>
<evidence type="ECO:0000256" key="1">
    <source>
        <dbReference type="SAM" id="Phobius"/>
    </source>
</evidence>
<comment type="caution">
    <text evidence="2">The sequence shown here is derived from an EMBL/GenBank/DDBJ whole genome shotgun (WGS) entry which is preliminary data.</text>
</comment>
<sequence>MMIQCAARTNKSLLIFITVVASFGWTVCVEALGISPSYTEINGVRNGSTVERTIFITRSDTDETQYYSIELQNEGKEFIHFKSNILKFSPGVKKVPLDFSVEPRQAKPKNYTVEILVSPTGKQSTDEFSFLSNISGKINFSVTDKEISDFGVRNISINSLNESPEKLDVSFVGVNSGNVPVTIDDLTLEGILDGSMVFNETIPIVSGLLAPMTNRLFTVPITKFLSPGNYSFKINIQSKGVVVGTATIMKTIGRPVSPLSTTPQSTFSGKIIGLGVIFVILCIGIGFVFRKKFKSTY</sequence>
<keyword evidence="1" id="KW-0472">Membrane</keyword>
<dbReference type="EMBL" id="MFQH01000024">
    <property type="protein sequence ID" value="OGH77444.1"/>
    <property type="molecule type" value="Genomic_DNA"/>
</dbReference>
<keyword evidence="1" id="KW-1133">Transmembrane helix</keyword>
<name>A0A1F6N0N4_9BACT</name>
<organism evidence="2 3">
    <name type="scientific">Candidatus Magasanikbacteria bacterium RIFCSPLOWO2_01_FULL_40_15</name>
    <dbReference type="NCBI Taxonomy" id="1798686"/>
    <lineage>
        <taxon>Bacteria</taxon>
        <taxon>Candidatus Magasanikiibacteriota</taxon>
    </lineage>
</organism>
<keyword evidence="1" id="KW-0812">Transmembrane</keyword>